<dbReference type="PANTHER" id="PTHR38111">
    <property type="entry name" value="ZN(2)-C6 FUNGAL-TYPE DOMAIN-CONTAINING PROTEIN-RELATED"/>
    <property type="match status" value="1"/>
</dbReference>
<dbReference type="PANTHER" id="PTHR38111:SF2">
    <property type="entry name" value="FINGER DOMAIN PROTEIN, PUTATIVE (AFU_ORTHOLOGUE AFUA_1G01560)-RELATED"/>
    <property type="match status" value="1"/>
</dbReference>
<keyword evidence="1" id="KW-0812">Transmembrane</keyword>
<keyword evidence="1" id="KW-1133">Transmembrane helix</keyword>
<dbReference type="OrthoDB" id="194358at2759"/>
<dbReference type="AlphaFoldDB" id="A0A6A7AIS9"/>
<sequence>MALQGLDLDLQYFFTTLLPMNAFIGDGSPGVRDLKAAVNTSPALRDAIQAISLQHRPQQLRTTIPGMAGNCEAYKLEALRAYARSVRDMQKRIASNAFLGNSSALWTTFFLGLFELMRDPTGDNWLSHFLHGTCTILRLQRPDSMLGLGADSGQRRAFFLATRIFEIARSLIYSSPTFLGEAEWVDALAQLWRDEGAALWHPKEALFDILPMTSDLSIRAIDFCDRALQFTPEAQYAMSLFLANEGLILQQMLRQWWTETADWERHVQTNRSQLKTPSRPDTELLIAQVYYHAISIYLSGTFDYHMHWAGSNGPDAPMLSRSQIDQHVSKILLLSHALLILGVSGILLFFPLRVAGARATDDHARNEIMGLLQTTVVRGFVVAEAFQVDLSELWGGKSLYL</sequence>
<protein>
    <submittedName>
        <fullName evidence="2">Uncharacterized protein</fullName>
    </submittedName>
</protein>
<name>A0A6A7AIS9_9PLEO</name>
<evidence type="ECO:0000313" key="3">
    <source>
        <dbReference type="Proteomes" id="UP000799424"/>
    </source>
</evidence>
<gene>
    <name evidence="2" type="ORF">CC86DRAFT_281065</name>
</gene>
<dbReference type="Proteomes" id="UP000799424">
    <property type="component" value="Unassembled WGS sequence"/>
</dbReference>
<accession>A0A6A7AIS9</accession>
<organism evidence="2 3">
    <name type="scientific">Ophiobolus disseminans</name>
    <dbReference type="NCBI Taxonomy" id="1469910"/>
    <lineage>
        <taxon>Eukaryota</taxon>
        <taxon>Fungi</taxon>
        <taxon>Dikarya</taxon>
        <taxon>Ascomycota</taxon>
        <taxon>Pezizomycotina</taxon>
        <taxon>Dothideomycetes</taxon>
        <taxon>Pleosporomycetidae</taxon>
        <taxon>Pleosporales</taxon>
        <taxon>Pleosporineae</taxon>
        <taxon>Phaeosphaeriaceae</taxon>
        <taxon>Ophiobolus</taxon>
    </lineage>
</organism>
<keyword evidence="3" id="KW-1185">Reference proteome</keyword>
<dbReference type="InterPro" id="IPR053178">
    <property type="entry name" value="Osmoadaptation_assoc"/>
</dbReference>
<dbReference type="InterPro" id="IPR021858">
    <property type="entry name" value="Fun_TF"/>
</dbReference>
<evidence type="ECO:0000313" key="2">
    <source>
        <dbReference type="EMBL" id="KAF2832495.1"/>
    </source>
</evidence>
<dbReference type="Pfam" id="PF11951">
    <property type="entry name" value="Fungal_trans_2"/>
    <property type="match status" value="1"/>
</dbReference>
<reference evidence="2" key="1">
    <citation type="journal article" date="2020" name="Stud. Mycol.">
        <title>101 Dothideomycetes genomes: a test case for predicting lifestyles and emergence of pathogens.</title>
        <authorList>
            <person name="Haridas S."/>
            <person name="Albert R."/>
            <person name="Binder M."/>
            <person name="Bloem J."/>
            <person name="Labutti K."/>
            <person name="Salamov A."/>
            <person name="Andreopoulos B."/>
            <person name="Baker S."/>
            <person name="Barry K."/>
            <person name="Bills G."/>
            <person name="Bluhm B."/>
            <person name="Cannon C."/>
            <person name="Castanera R."/>
            <person name="Culley D."/>
            <person name="Daum C."/>
            <person name="Ezra D."/>
            <person name="Gonzalez J."/>
            <person name="Henrissat B."/>
            <person name="Kuo A."/>
            <person name="Liang C."/>
            <person name="Lipzen A."/>
            <person name="Lutzoni F."/>
            <person name="Magnuson J."/>
            <person name="Mondo S."/>
            <person name="Nolan M."/>
            <person name="Ohm R."/>
            <person name="Pangilinan J."/>
            <person name="Park H.-J."/>
            <person name="Ramirez L."/>
            <person name="Alfaro M."/>
            <person name="Sun H."/>
            <person name="Tritt A."/>
            <person name="Yoshinaga Y."/>
            <person name="Zwiers L.-H."/>
            <person name="Turgeon B."/>
            <person name="Goodwin S."/>
            <person name="Spatafora J."/>
            <person name="Crous P."/>
            <person name="Grigoriev I."/>
        </authorList>
    </citation>
    <scope>NUCLEOTIDE SEQUENCE</scope>
    <source>
        <strain evidence="2">CBS 113818</strain>
    </source>
</reference>
<evidence type="ECO:0000256" key="1">
    <source>
        <dbReference type="SAM" id="Phobius"/>
    </source>
</evidence>
<feature type="transmembrane region" description="Helical" evidence="1">
    <location>
        <begin position="331"/>
        <end position="350"/>
    </location>
</feature>
<dbReference type="EMBL" id="MU006217">
    <property type="protein sequence ID" value="KAF2832495.1"/>
    <property type="molecule type" value="Genomic_DNA"/>
</dbReference>
<proteinExistence type="predicted"/>
<keyword evidence="1" id="KW-0472">Membrane</keyword>